<dbReference type="SMART" id="SM00304">
    <property type="entry name" value="HAMP"/>
    <property type="match status" value="1"/>
</dbReference>
<dbReference type="PANTHER" id="PTHR45436">
    <property type="entry name" value="SENSOR HISTIDINE KINASE YKOH"/>
    <property type="match status" value="1"/>
</dbReference>
<keyword evidence="6 11" id="KW-0812">Transmembrane</keyword>
<evidence type="ECO:0000256" key="10">
    <source>
        <dbReference type="ARBA" id="ARBA00023136"/>
    </source>
</evidence>
<feature type="transmembrane region" description="Helical" evidence="11">
    <location>
        <begin position="163"/>
        <end position="185"/>
    </location>
</feature>
<dbReference type="OrthoDB" id="594725at2"/>
<keyword evidence="15" id="KW-1185">Reference proteome</keyword>
<keyword evidence="5" id="KW-0808">Transferase</keyword>
<keyword evidence="4" id="KW-0597">Phosphoprotein</keyword>
<name>A0A1G9MI73_9BACT</name>
<dbReference type="Proteomes" id="UP000198901">
    <property type="component" value="Unassembled WGS sequence"/>
</dbReference>
<evidence type="ECO:0000256" key="8">
    <source>
        <dbReference type="ARBA" id="ARBA00022989"/>
    </source>
</evidence>
<sequence length="456" mass="51074">MRIRYKLALLFTLVVAGLHTLFSLLIYQNSAVYREEEFFGRLENKARTTARYLVDVQEITGELLRIIDQNSVSDLVDERVLVFDQNDQLLYSNVDDEAVPFDRALIDEVRRDKHVEHNIGRNELVGLLIPSGIKGPEGDYVVLASAYDKFGRSKLANLRNTLVAAWVVGVLLTIMASGMLAGLFLKPVAAINEQVQQITVQNLKDRLPEGNQKDEIAQLAIHFNQMLDRLERSFEQQRSFVGHASHELRTPLAAMKADIQSGLEEDLTPREYRRLLEDLHDDTQRLIGLTNGLLQLARPLDLSGNLKKRVFSVTDVLLDIQADFLASRPNYTVLVDPAGLEEYPVLGNEPLLRILFSNLIDNACKYSASQAASITLERHENGYRVAIRDTGIGIAPEDQASVFEPFFRGRNALRFSGYGVGLAVCQRIAQWHGGSISLESILDTGSTFYVDIPAHS</sequence>
<dbReference type="InterPro" id="IPR036097">
    <property type="entry name" value="HisK_dim/P_sf"/>
</dbReference>
<evidence type="ECO:0000259" key="13">
    <source>
        <dbReference type="PROSITE" id="PS50885"/>
    </source>
</evidence>
<evidence type="ECO:0000256" key="3">
    <source>
        <dbReference type="ARBA" id="ARBA00012438"/>
    </source>
</evidence>
<dbReference type="InterPro" id="IPR050428">
    <property type="entry name" value="TCS_sensor_his_kinase"/>
</dbReference>
<evidence type="ECO:0000313" key="15">
    <source>
        <dbReference type="Proteomes" id="UP000198901"/>
    </source>
</evidence>
<dbReference type="CDD" id="cd00082">
    <property type="entry name" value="HisKA"/>
    <property type="match status" value="1"/>
</dbReference>
<evidence type="ECO:0000256" key="9">
    <source>
        <dbReference type="ARBA" id="ARBA00023012"/>
    </source>
</evidence>
<evidence type="ECO:0000259" key="12">
    <source>
        <dbReference type="PROSITE" id="PS50109"/>
    </source>
</evidence>
<dbReference type="EMBL" id="FNGS01000003">
    <property type="protein sequence ID" value="SDL73909.1"/>
    <property type="molecule type" value="Genomic_DNA"/>
</dbReference>
<dbReference type="GO" id="GO:0000155">
    <property type="term" value="F:phosphorelay sensor kinase activity"/>
    <property type="evidence" value="ECO:0007669"/>
    <property type="project" value="InterPro"/>
</dbReference>
<dbReference type="CDD" id="cd00075">
    <property type="entry name" value="HATPase"/>
    <property type="match status" value="1"/>
</dbReference>
<keyword evidence="9" id="KW-0902">Two-component regulatory system</keyword>
<accession>A0A1G9MI73</accession>
<dbReference type="Pfam" id="PF02518">
    <property type="entry name" value="HATPase_c"/>
    <property type="match status" value="1"/>
</dbReference>
<dbReference type="STRING" id="563176.SAMN04488090_1614"/>
<evidence type="ECO:0000256" key="4">
    <source>
        <dbReference type="ARBA" id="ARBA00022553"/>
    </source>
</evidence>
<dbReference type="Pfam" id="PF00512">
    <property type="entry name" value="HisKA"/>
    <property type="match status" value="1"/>
</dbReference>
<keyword evidence="8 11" id="KW-1133">Transmembrane helix</keyword>
<dbReference type="InterPro" id="IPR005467">
    <property type="entry name" value="His_kinase_dom"/>
</dbReference>
<comment type="subcellular location">
    <subcellularLocation>
        <location evidence="2">Membrane</location>
    </subcellularLocation>
</comment>
<dbReference type="InterPro" id="IPR003594">
    <property type="entry name" value="HATPase_dom"/>
</dbReference>
<dbReference type="InterPro" id="IPR003660">
    <property type="entry name" value="HAMP_dom"/>
</dbReference>
<dbReference type="SUPFAM" id="SSF55874">
    <property type="entry name" value="ATPase domain of HSP90 chaperone/DNA topoisomerase II/histidine kinase"/>
    <property type="match status" value="1"/>
</dbReference>
<evidence type="ECO:0000313" key="14">
    <source>
        <dbReference type="EMBL" id="SDL73909.1"/>
    </source>
</evidence>
<dbReference type="EC" id="2.7.13.3" evidence="3"/>
<protein>
    <recommendedName>
        <fullName evidence="3">histidine kinase</fullName>
        <ecNumber evidence="3">2.7.13.3</ecNumber>
    </recommendedName>
</protein>
<dbReference type="Pfam" id="PF00672">
    <property type="entry name" value="HAMP"/>
    <property type="match status" value="1"/>
</dbReference>
<gene>
    <name evidence="14" type="ORF">SAMN04488090_1614</name>
</gene>
<evidence type="ECO:0000256" key="1">
    <source>
        <dbReference type="ARBA" id="ARBA00000085"/>
    </source>
</evidence>
<dbReference type="RefSeq" id="WP_093200209.1">
    <property type="nucleotide sequence ID" value="NZ_FNGS01000003.1"/>
</dbReference>
<dbReference type="PRINTS" id="PR00344">
    <property type="entry name" value="BCTRLSENSOR"/>
</dbReference>
<proteinExistence type="predicted"/>
<feature type="domain" description="HAMP" evidence="13">
    <location>
        <begin position="182"/>
        <end position="235"/>
    </location>
</feature>
<reference evidence="14 15" key="1">
    <citation type="submission" date="2016-10" db="EMBL/GenBank/DDBJ databases">
        <authorList>
            <person name="de Groot N.N."/>
        </authorList>
    </citation>
    <scope>NUCLEOTIDE SEQUENCE [LARGE SCALE GENOMIC DNA]</scope>
    <source>
        <strain evidence="14 15">DSM 21668</strain>
    </source>
</reference>
<feature type="domain" description="Histidine kinase" evidence="12">
    <location>
        <begin position="243"/>
        <end position="456"/>
    </location>
</feature>
<evidence type="ECO:0000256" key="11">
    <source>
        <dbReference type="SAM" id="Phobius"/>
    </source>
</evidence>
<evidence type="ECO:0000256" key="6">
    <source>
        <dbReference type="ARBA" id="ARBA00022692"/>
    </source>
</evidence>
<dbReference type="PROSITE" id="PS50885">
    <property type="entry name" value="HAMP"/>
    <property type="match status" value="1"/>
</dbReference>
<dbReference type="SMART" id="SM00388">
    <property type="entry name" value="HisKA"/>
    <property type="match status" value="1"/>
</dbReference>
<dbReference type="PROSITE" id="PS50109">
    <property type="entry name" value="HIS_KIN"/>
    <property type="match status" value="1"/>
</dbReference>
<dbReference type="CDD" id="cd06225">
    <property type="entry name" value="HAMP"/>
    <property type="match status" value="1"/>
</dbReference>
<keyword evidence="10 11" id="KW-0472">Membrane</keyword>
<dbReference type="SUPFAM" id="SSF47384">
    <property type="entry name" value="Homodimeric domain of signal transducing histidine kinase"/>
    <property type="match status" value="1"/>
</dbReference>
<dbReference type="Gene3D" id="1.10.287.130">
    <property type="match status" value="1"/>
</dbReference>
<dbReference type="GO" id="GO:0005886">
    <property type="term" value="C:plasma membrane"/>
    <property type="evidence" value="ECO:0007669"/>
    <property type="project" value="TreeGrafter"/>
</dbReference>
<dbReference type="SMART" id="SM00387">
    <property type="entry name" value="HATPase_c"/>
    <property type="match status" value="1"/>
</dbReference>
<dbReference type="SUPFAM" id="SSF158472">
    <property type="entry name" value="HAMP domain-like"/>
    <property type="match status" value="1"/>
</dbReference>
<dbReference type="InterPro" id="IPR003661">
    <property type="entry name" value="HisK_dim/P_dom"/>
</dbReference>
<evidence type="ECO:0000256" key="5">
    <source>
        <dbReference type="ARBA" id="ARBA00022679"/>
    </source>
</evidence>
<keyword evidence="7 14" id="KW-0418">Kinase</keyword>
<organism evidence="14 15">
    <name type="scientific">Siphonobacter aquaeclarae</name>
    <dbReference type="NCBI Taxonomy" id="563176"/>
    <lineage>
        <taxon>Bacteria</taxon>
        <taxon>Pseudomonadati</taxon>
        <taxon>Bacteroidota</taxon>
        <taxon>Cytophagia</taxon>
        <taxon>Cytophagales</taxon>
        <taxon>Cytophagaceae</taxon>
        <taxon>Siphonobacter</taxon>
    </lineage>
</organism>
<dbReference type="InterPro" id="IPR004358">
    <property type="entry name" value="Sig_transdc_His_kin-like_C"/>
</dbReference>
<dbReference type="PANTHER" id="PTHR45436:SF5">
    <property type="entry name" value="SENSOR HISTIDINE KINASE TRCS"/>
    <property type="match status" value="1"/>
</dbReference>
<evidence type="ECO:0000256" key="7">
    <source>
        <dbReference type="ARBA" id="ARBA00022777"/>
    </source>
</evidence>
<dbReference type="InterPro" id="IPR036890">
    <property type="entry name" value="HATPase_C_sf"/>
</dbReference>
<dbReference type="Gene3D" id="6.10.340.10">
    <property type="match status" value="1"/>
</dbReference>
<dbReference type="Gene3D" id="3.30.565.10">
    <property type="entry name" value="Histidine kinase-like ATPase, C-terminal domain"/>
    <property type="match status" value="1"/>
</dbReference>
<dbReference type="AlphaFoldDB" id="A0A1G9MI73"/>
<evidence type="ECO:0000256" key="2">
    <source>
        <dbReference type="ARBA" id="ARBA00004370"/>
    </source>
</evidence>
<comment type="catalytic activity">
    <reaction evidence="1">
        <text>ATP + protein L-histidine = ADP + protein N-phospho-L-histidine.</text>
        <dbReference type="EC" id="2.7.13.3"/>
    </reaction>
</comment>